<keyword evidence="3" id="KW-1133">Transmembrane helix</keyword>
<dbReference type="RefSeq" id="WP_377089337.1">
    <property type="nucleotide sequence ID" value="NZ_JBHSJL010000014.1"/>
</dbReference>
<gene>
    <name evidence="6" type="ORF">ACFSW8_07990</name>
</gene>
<proteinExistence type="predicted"/>
<evidence type="ECO:0000256" key="4">
    <source>
        <dbReference type="ARBA" id="ARBA00023136"/>
    </source>
</evidence>
<feature type="domain" description="Translocation and assembly module TamB C-terminal" evidence="5">
    <location>
        <begin position="828"/>
        <end position="1141"/>
    </location>
</feature>
<sequence>MSDSPSPKPPKKRKWRRRLLWSAAILTALYWAINGPISRWALHYAIDTVLEDQGMTGNTQVKGTLTKGFHLKQFDYRGAGGFQQISFSSARADYRLLRELIHGKVRGVYLDDATITIDLDKFVPSESNETTTIKQLKETVELARTWVRQPEISIQNTDLTILQSDTLIAEFKLNKLTHAPQSDHYQLTGFKAKDREFIETPSQDVTIDWLTNALKLSKIEILPEIAILEAQADWAQDLRCHTRLQCLSALLEVKLDDSLTTHLTSGTLTSDRISERFDIELPLDFELNALEAKVTNWLAPLETWHITGTLDLPSISHDTFSLNDTELKLSQQDGSFQIALNTTSFDAPLNLEADGTWDAPESDTWWEDASVRYKFSCPKAAQLPKALANLPATLDLSQTAIQAHGKLSLKALKLHSLDAELSASGMLANKLPLPHILAKANYQHLKTGNVELSLKNQNAAIAELAANYTFEGDLYEASLNINEPSPDWINALLASFEAPVSLNAPLQLSWQGTGHSDLQAPQSGTLTLKQCKLGIADDEELQIDLASEYQWPNSITINSFELREEDFLAQAQILWDGNFLHLKQGNILKQQEPLAKVAAKIPLTTDIQSLENFLAQESPWTIDLDVQPLDIPKINQWLKLHEIKQVADLEGSVAMELDLIGSPHKPELKGAIQLQGLRGIANQDLAPIHMLAKFHSENKRLIFDGELLEGSTQRMTLDAHIPFTPLAWVRDAEDVQKILDTSEVEGNLIINTLPLKRIARIVPQLKEITGNLNGEAKISGKLSDPQVELKTKIDIPLLVIADDTVDDITDIKIECNADTSRKVVATLRATVNGGKFEANANADLKDIKNPIFEVTAKTNHAMVFRNDAISVRANADIKLAGTLEDATLSGEIGVVESLFYKDIDILPIGVPSSAVAKVELPGLDRNKIVIPIPEPFDKWKVDLKVGMQDPLLIRGNIARGQVEGSIRATGTLGDPKLSGKIFANKVVARLPFSELRLTKGVLNFSPENGFIPTLDIQGKSMVNNYDTSIFVYGPATAPRTTFTSYPPLAKNDIMTLLATGVTATGLSNNKEAATLRALQLFLAKLKQESGNSRSTRALETVLSAVEDFEFNINETDGFTGRKFSSAKIKLNQRLYLTAQVDEEKNTRGLVVFVLKFR</sequence>
<evidence type="ECO:0000259" key="5">
    <source>
        <dbReference type="Pfam" id="PF04357"/>
    </source>
</evidence>
<evidence type="ECO:0000313" key="6">
    <source>
        <dbReference type="EMBL" id="MFD2158832.1"/>
    </source>
</evidence>
<dbReference type="EMBL" id="JBHUJB010000034">
    <property type="protein sequence ID" value="MFD2158832.1"/>
    <property type="molecule type" value="Genomic_DNA"/>
</dbReference>
<evidence type="ECO:0000256" key="1">
    <source>
        <dbReference type="ARBA" id="ARBA00004167"/>
    </source>
</evidence>
<comment type="caution">
    <text evidence="6">The sequence shown here is derived from an EMBL/GenBank/DDBJ whole genome shotgun (WGS) entry which is preliminary data.</text>
</comment>
<keyword evidence="4" id="KW-0472">Membrane</keyword>
<dbReference type="InterPro" id="IPR007452">
    <property type="entry name" value="TamB_C"/>
</dbReference>
<name>A0ABW4ZAZ4_9BACT</name>
<protein>
    <submittedName>
        <fullName evidence="6">Translocation/assembly module TamB domain-containing protein</fullName>
    </submittedName>
</protein>
<evidence type="ECO:0000256" key="3">
    <source>
        <dbReference type="ARBA" id="ARBA00022989"/>
    </source>
</evidence>
<keyword evidence="7" id="KW-1185">Reference proteome</keyword>
<evidence type="ECO:0000256" key="2">
    <source>
        <dbReference type="ARBA" id="ARBA00022692"/>
    </source>
</evidence>
<comment type="subcellular location">
    <subcellularLocation>
        <location evidence="1">Membrane</location>
        <topology evidence="1">Single-pass membrane protein</topology>
    </subcellularLocation>
</comment>
<dbReference type="PANTHER" id="PTHR36985">
    <property type="entry name" value="TRANSLOCATION AND ASSEMBLY MODULE SUBUNIT TAMB"/>
    <property type="match status" value="1"/>
</dbReference>
<dbReference type="Proteomes" id="UP001597389">
    <property type="component" value="Unassembled WGS sequence"/>
</dbReference>
<dbReference type="Pfam" id="PF04357">
    <property type="entry name" value="TamB"/>
    <property type="match status" value="1"/>
</dbReference>
<dbReference type="PANTHER" id="PTHR36985:SF1">
    <property type="entry name" value="TRANSLOCATION AND ASSEMBLY MODULE SUBUNIT TAMB"/>
    <property type="match status" value="1"/>
</dbReference>
<evidence type="ECO:0000313" key="7">
    <source>
        <dbReference type="Proteomes" id="UP001597389"/>
    </source>
</evidence>
<organism evidence="6 7">
    <name type="scientific">Rubritalea tangerina</name>
    <dbReference type="NCBI Taxonomy" id="430798"/>
    <lineage>
        <taxon>Bacteria</taxon>
        <taxon>Pseudomonadati</taxon>
        <taxon>Verrucomicrobiota</taxon>
        <taxon>Verrucomicrobiia</taxon>
        <taxon>Verrucomicrobiales</taxon>
        <taxon>Rubritaleaceae</taxon>
        <taxon>Rubritalea</taxon>
    </lineage>
</organism>
<reference evidence="7" key="1">
    <citation type="journal article" date="2019" name="Int. J. Syst. Evol. Microbiol.">
        <title>The Global Catalogue of Microorganisms (GCM) 10K type strain sequencing project: providing services to taxonomists for standard genome sequencing and annotation.</title>
        <authorList>
            <consortium name="The Broad Institute Genomics Platform"/>
            <consortium name="The Broad Institute Genome Sequencing Center for Infectious Disease"/>
            <person name="Wu L."/>
            <person name="Ma J."/>
        </authorList>
    </citation>
    <scope>NUCLEOTIDE SEQUENCE [LARGE SCALE GENOMIC DNA]</scope>
    <source>
        <strain evidence="7">CCUG 57942</strain>
    </source>
</reference>
<keyword evidence="2" id="KW-0812">Transmembrane</keyword>
<accession>A0ABW4ZAZ4</accession>